<evidence type="ECO:0000313" key="3">
    <source>
        <dbReference type="Proteomes" id="UP001216253"/>
    </source>
</evidence>
<gene>
    <name evidence="2" type="ORF">PYV00_07310</name>
</gene>
<dbReference type="Pfam" id="PF20552">
    <property type="entry name" value="HTH_62"/>
    <property type="match status" value="1"/>
</dbReference>
<comment type="caution">
    <text evidence="2">The sequence shown here is derived from an EMBL/GenBank/DDBJ whole genome shotgun (WGS) entry which is preliminary data.</text>
</comment>
<feature type="domain" description="Recombinase-like" evidence="1">
    <location>
        <begin position="22"/>
        <end position="75"/>
    </location>
</feature>
<dbReference type="Proteomes" id="UP001216253">
    <property type="component" value="Unassembled WGS sequence"/>
</dbReference>
<keyword evidence="3" id="KW-1185">Reference proteome</keyword>
<evidence type="ECO:0000259" key="1">
    <source>
        <dbReference type="Pfam" id="PF20552"/>
    </source>
</evidence>
<organism evidence="2 3">
    <name type="scientific">Novosphingobium album</name>
    <name type="common">ex Liu et al. 2023</name>
    <dbReference type="NCBI Taxonomy" id="3031130"/>
    <lineage>
        <taxon>Bacteria</taxon>
        <taxon>Pseudomonadati</taxon>
        <taxon>Pseudomonadota</taxon>
        <taxon>Alphaproteobacteria</taxon>
        <taxon>Sphingomonadales</taxon>
        <taxon>Sphingomonadaceae</taxon>
        <taxon>Novosphingobium</taxon>
    </lineage>
</organism>
<dbReference type="EMBL" id="JARESE010000019">
    <property type="protein sequence ID" value="MDE8651525.1"/>
    <property type="molecule type" value="Genomic_DNA"/>
</dbReference>
<proteinExistence type="predicted"/>
<dbReference type="RefSeq" id="WP_275227622.1">
    <property type="nucleotide sequence ID" value="NZ_JARESE010000019.1"/>
</dbReference>
<name>A0ABT5WNA8_9SPHN</name>
<dbReference type="InterPro" id="IPR046789">
    <property type="entry name" value="HTH_62"/>
</dbReference>
<reference evidence="2 3" key="1">
    <citation type="submission" date="2023-03" db="EMBL/GenBank/DDBJ databases">
        <title>NovoSphingobium album sp. nov. isolated from polycyclic aromatic hydrocarbons- and heavy-metal polluted soil.</title>
        <authorList>
            <person name="Liu Z."/>
            <person name="Wang K."/>
        </authorList>
    </citation>
    <scope>NUCLEOTIDE SEQUENCE [LARGE SCALE GENOMIC DNA]</scope>
    <source>
        <strain evidence="2 3">H3SJ31-1</strain>
    </source>
</reference>
<evidence type="ECO:0000313" key="2">
    <source>
        <dbReference type="EMBL" id="MDE8651525.1"/>
    </source>
</evidence>
<sequence>MNDAIAFSFDPHDYNADPVEIAYRNALGDGLERVLGQGADTLADLARGLNAIDVTDRGGKTWTEDSLQDELRRLAW</sequence>
<protein>
    <recommendedName>
        <fullName evidence="1">Recombinase-like domain-containing protein</fullName>
    </recommendedName>
</protein>
<accession>A0ABT5WNA8</accession>